<evidence type="ECO:0000256" key="1">
    <source>
        <dbReference type="SAM" id="MobiDB-lite"/>
    </source>
</evidence>
<proteinExistence type="predicted"/>
<protein>
    <submittedName>
        <fullName evidence="2">Uncharacterized protein</fullName>
    </submittedName>
</protein>
<reference evidence="2" key="1">
    <citation type="submission" date="2014-09" db="EMBL/GenBank/DDBJ databases">
        <authorList>
            <person name="Magalhaes I.L.F."/>
            <person name="Oliveira U."/>
            <person name="Santos F.R."/>
            <person name="Vidigal T.H.D.A."/>
            <person name="Brescovit A.D."/>
            <person name="Santos A.J."/>
        </authorList>
    </citation>
    <scope>NUCLEOTIDE SEQUENCE</scope>
    <source>
        <tissue evidence="2">Shoot tissue taken approximately 20 cm above the soil surface</tissue>
    </source>
</reference>
<feature type="region of interest" description="Disordered" evidence="1">
    <location>
        <begin position="1"/>
        <end position="40"/>
    </location>
</feature>
<name>A0A0A9CJQ4_ARUDO</name>
<evidence type="ECO:0000313" key="2">
    <source>
        <dbReference type="EMBL" id="JAD75826.1"/>
    </source>
</evidence>
<dbReference type="EMBL" id="GBRH01222069">
    <property type="protein sequence ID" value="JAD75826.1"/>
    <property type="molecule type" value="Transcribed_RNA"/>
</dbReference>
<reference evidence="2" key="2">
    <citation type="journal article" date="2015" name="Data Brief">
        <title>Shoot transcriptome of the giant reed, Arundo donax.</title>
        <authorList>
            <person name="Barrero R.A."/>
            <person name="Guerrero F.D."/>
            <person name="Moolhuijzen P."/>
            <person name="Goolsby J.A."/>
            <person name="Tidwell J."/>
            <person name="Bellgard S.E."/>
            <person name="Bellgard M.I."/>
        </authorList>
    </citation>
    <scope>NUCLEOTIDE SEQUENCE</scope>
    <source>
        <tissue evidence="2">Shoot tissue taken approximately 20 cm above the soil surface</tissue>
    </source>
</reference>
<dbReference type="AlphaFoldDB" id="A0A0A9CJQ4"/>
<accession>A0A0A9CJQ4</accession>
<organism evidence="2">
    <name type="scientific">Arundo donax</name>
    <name type="common">Giant reed</name>
    <name type="synonym">Donax arundinaceus</name>
    <dbReference type="NCBI Taxonomy" id="35708"/>
    <lineage>
        <taxon>Eukaryota</taxon>
        <taxon>Viridiplantae</taxon>
        <taxon>Streptophyta</taxon>
        <taxon>Embryophyta</taxon>
        <taxon>Tracheophyta</taxon>
        <taxon>Spermatophyta</taxon>
        <taxon>Magnoliopsida</taxon>
        <taxon>Liliopsida</taxon>
        <taxon>Poales</taxon>
        <taxon>Poaceae</taxon>
        <taxon>PACMAD clade</taxon>
        <taxon>Arundinoideae</taxon>
        <taxon>Arundineae</taxon>
        <taxon>Arundo</taxon>
    </lineage>
</organism>
<sequence>MYMTERCASPSAAVNKNGGQKDRSSAVSTGRPALVPGSGAGVGQLETNSAYAASVVSAGATSGTWSAASAALEPLAMSGLIQPNVASESHDAVAYVSSSAAAAACSSEAPVVAASPRPVDPVTEK</sequence>